<proteinExistence type="predicted"/>
<dbReference type="Proteomes" id="UP000245368">
    <property type="component" value="Chromosome"/>
</dbReference>
<protein>
    <submittedName>
        <fullName evidence="1">DUF3293 domain-containing protein</fullName>
    </submittedName>
</protein>
<sequence length="147" mass="16819">MNAEAEQRRTFLRTSYGLPAERWHLGDEAGGQPTWSAPGQRWAILTAWNPQGERQDRRRNEAAQARLRAELIGWPQREGVNGEAEWAEPSLIVLDLPLHRAAELGARFDQAAVLWGVGRRAALVWCRPLRLERCWLRRDAGRYTSLP</sequence>
<dbReference type="AlphaFoldDB" id="A0A2Z3JL77"/>
<dbReference type="InterPro" id="IPR021710">
    <property type="entry name" value="DUF3293"/>
</dbReference>
<evidence type="ECO:0000313" key="2">
    <source>
        <dbReference type="Proteomes" id="UP000245368"/>
    </source>
</evidence>
<gene>
    <name evidence="1" type="ORF">DKM44_11930</name>
</gene>
<dbReference type="KEGG" id="dez:DKM44_11930"/>
<dbReference type="Pfam" id="PF11697">
    <property type="entry name" value="DUF3293"/>
    <property type="match status" value="1"/>
</dbReference>
<evidence type="ECO:0000313" key="1">
    <source>
        <dbReference type="EMBL" id="AWN24656.1"/>
    </source>
</evidence>
<accession>A0A2Z3JL77</accession>
<dbReference type="EMBL" id="CP029494">
    <property type="protein sequence ID" value="AWN24656.1"/>
    <property type="molecule type" value="Genomic_DNA"/>
</dbReference>
<name>A0A2Z3JL77_9DEIO</name>
<organism evidence="1 2">
    <name type="scientific">Deinococcus irradiatisoli</name>
    <dbReference type="NCBI Taxonomy" id="2202254"/>
    <lineage>
        <taxon>Bacteria</taxon>
        <taxon>Thermotogati</taxon>
        <taxon>Deinococcota</taxon>
        <taxon>Deinococci</taxon>
        <taxon>Deinococcales</taxon>
        <taxon>Deinococcaceae</taxon>
        <taxon>Deinococcus</taxon>
    </lineage>
</organism>
<keyword evidence="2" id="KW-1185">Reference proteome</keyword>
<reference evidence="1 2" key="1">
    <citation type="submission" date="2018-05" db="EMBL/GenBank/DDBJ databases">
        <title>Complete Genome Sequence of Deinococcus sp. strain 17bor-2.</title>
        <authorList>
            <person name="Srinivasan S."/>
        </authorList>
    </citation>
    <scope>NUCLEOTIDE SEQUENCE [LARGE SCALE GENOMIC DNA]</scope>
    <source>
        <strain evidence="1 2">17bor-2</strain>
    </source>
</reference>